<evidence type="ECO:0000256" key="4">
    <source>
        <dbReference type="ARBA" id="ARBA00023136"/>
    </source>
</evidence>
<feature type="transmembrane region" description="Helical" evidence="5">
    <location>
        <begin position="6"/>
        <end position="24"/>
    </location>
</feature>
<evidence type="ECO:0000313" key="7">
    <source>
        <dbReference type="Proteomes" id="UP001219525"/>
    </source>
</evidence>
<dbReference type="GO" id="GO:0005783">
    <property type="term" value="C:endoplasmic reticulum"/>
    <property type="evidence" value="ECO:0007669"/>
    <property type="project" value="TreeGrafter"/>
</dbReference>
<evidence type="ECO:0000256" key="1">
    <source>
        <dbReference type="ARBA" id="ARBA00004141"/>
    </source>
</evidence>
<keyword evidence="3 5" id="KW-1133">Transmembrane helix</keyword>
<reference evidence="6" key="1">
    <citation type="submission" date="2023-03" db="EMBL/GenBank/DDBJ databases">
        <title>Massive genome expansion in bonnet fungi (Mycena s.s.) driven by repeated elements and novel gene families across ecological guilds.</title>
        <authorList>
            <consortium name="Lawrence Berkeley National Laboratory"/>
            <person name="Harder C.B."/>
            <person name="Miyauchi S."/>
            <person name="Viragh M."/>
            <person name="Kuo A."/>
            <person name="Thoen E."/>
            <person name="Andreopoulos B."/>
            <person name="Lu D."/>
            <person name="Skrede I."/>
            <person name="Drula E."/>
            <person name="Henrissat B."/>
            <person name="Morin E."/>
            <person name="Kohler A."/>
            <person name="Barry K."/>
            <person name="LaButti K."/>
            <person name="Morin E."/>
            <person name="Salamov A."/>
            <person name="Lipzen A."/>
            <person name="Mereny Z."/>
            <person name="Hegedus B."/>
            <person name="Baldrian P."/>
            <person name="Stursova M."/>
            <person name="Weitz H."/>
            <person name="Taylor A."/>
            <person name="Grigoriev I.V."/>
            <person name="Nagy L.G."/>
            <person name="Martin F."/>
            <person name="Kauserud H."/>
        </authorList>
    </citation>
    <scope>NUCLEOTIDE SEQUENCE</scope>
    <source>
        <strain evidence="6">9144</strain>
    </source>
</reference>
<dbReference type="InterPro" id="IPR050997">
    <property type="entry name" value="MAPEG"/>
</dbReference>
<dbReference type="GO" id="GO:0005635">
    <property type="term" value="C:nuclear envelope"/>
    <property type="evidence" value="ECO:0007669"/>
    <property type="project" value="TreeGrafter"/>
</dbReference>
<dbReference type="GO" id="GO:0004602">
    <property type="term" value="F:glutathione peroxidase activity"/>
    <property type="evidence" value="ECO:0007669"/>
    <property type="project" value="TreeGrafter"/>
</dbReference>
<evidence type="ECO:0008006" key="8">
    <source>
        <dbReference type="Google" id="ProtNLM"/>
    </source>
</evidence>
<dbReference type="PANTHER" id="PTHR10250:SF26">
    <property type="entry name" value="GLUTATHIONE S-TRANSFERASE 3, MITOCHONDRIAL"/>
    <property type="match status" value="1"/>
</dbReference>
<comment type="subcellular location">
    <subcellularLocation>
        <location evidence="1">Membrane</location>
        <topology evidence="1">Multi-pass membrane protein</topology>
    </subcellularLocation>
</comment>
<dbReference type="Gene3D" id="1.20.120.550">
    <property type="entry name" value="Membrane associated eicosanoid/glutathione metabolism-like domain"/>
    <property type="match status" value="1"/>
</dbReference>
<comment type="caution">
    <text evidence="6">The sequence shown here is derived from an EMBL/GenBank/DDBJ whole genome shotgun (WGS) entry which is preliminary data.</text>
</comment>
<dbReference type="Pfam" id="PF01124">
    <property type="entry name" value="MAPEG"/>
    <property type="match status" value="1"/>
</dbReference>
<dbReference type="GO" id="GO:0016020">
    <property type="term" value="C:membrane"/>
    <property type="evidence" value="ECO:0007669"/>
    <property type="project" value="UniProtKB-SubCell"/>
</dbReference>
<sequence length="143" mass="15777">SYVAASVLSTAWLLVFQFILVGRYRGPSGIPYPRLYAEKAEMEADPKAYVFNCVQREALGQTLENLPILLSTTLITSLKYPIFAASALGLWSLARVGYTLGYATGNPNKVGPYPHPHEFVIVSTDETTAHEHLERVALSHRAL</sequence>
<evidence type="ECO:0000313" key="6">
    <source>
        <dbReference type="EMBL" id="KAJ7216529.1"/>
    </source>
</evidence>
<protein>
    <recommendedName>
        <fullName evidence="8">MAPEG family protein</fullName>
    </recommendedName>
</protein>
<dbReference type="AlphaFoldDB" id="A0AAD6VLG8"/>
<keyword evidence="2 5" id="KW-0812">Transmembrane</keyword>
<name>A0AAD6VLG8_9AGAR</name>
<proteinExistence type="predicted"/>
<evidence type="ECO:0000256" key="5">
    <source>
        <dbReference type="SAM" id="Phobius"/>
    </source>
</evidence>
<keyword evidence="7" id="KW-1185">Reference proteome</keyword>
<dbReference type="Proteomes" id="UP001219525">
    <property type="component" value="Unassembled WGS sequence"/>
</dbReference>
<gene>
    <name evidence="6" type="ORF">GGX14DRAFT_358585</name>
</gene>
<organism evidence="6 7">
    <name type="scientific">Mycena pura</name>
    <dbReference type="NCBI Taxonomy" id="153505"/>
    <lineage>
        <taxon>Eukaryota</taxon>
        <taxon>Fungi</taxon>
        <taxon>Dikarya</taxon>
        <taxon>Basidiomycota</taxon>
        <taxon>Agaricomycotina</taxon>
        <taxon>Agaricomycetes</taxon>
        <taxon>Agaricomycetidae</taxon>
        <taxon>Agaricales</taxon>
        <taxon>Marasmiineae</taxon>
        <taxon>Mycenaceae</taxon>
        <taxon>Mycena</taxon>
    </lineage>
</organism>
<accession>A0AAD6VLG8</accession>
<dbReference type="PANTHER" id="PTHR10250">
    <property type="entry name" value="MICROSOMAL GLUTATHIONE S-TRANSFERASE"/>
    <property type="match status" value="1"/>
</dbReference>
<feature type="non-terminal residue" evidence="6">
    <location>
        <position position="143"/>
    </location>
</feature>
<dbReference type="EMBL" id="JARJCW010000015">
    <property type="protein sequence ID" value="KAJ7216529.1"/>
    <property type="molecule type" value="Genomic_DNA"/>
</dbReference>
<dbReference type="InterPro" id="IPR023352">
    <property type="entry name" value="MAPEG-like_dom_sf"/>
</dbReference>
<keyword evidence="4 5" id="KW-0472">Membrane</keyword>
<dbReference type="GO" id="GO:0004364">
    <property type="term" value="F:glutathione transferase activity"/>
    <property type="evidence" value="ECO:0007669"/>
    <property type="project" value="TreeGrafter"/>
</dbReference>
<dbReference type="InterPro" id="IPR001129">
    <property type="entry name" value="Membr-assoc_MAPEG"/>
</dbReference>
<dbReference type="SUPFAM" id="SSF161084">
    <property type="entry name" value="MAPEG domain-like"/>
    <property type="match status" value="1"/>
</dbReference>
<evidence type="ECO:0000256" key="2">
    <source>
        <dbReference type="ARBA" id="ARBA00022692"/>
    </source>
</evidence>
<evidence type="ECO:0000256" key="3">
    <source>
        <dbReference type="ARBA" id="ARBA00022989"/>
    </source>
</evidence>